<accession>A0A822YX41</accession>
<comment type="caution">
    <text evidence="1">The sequence shown here is derived from an EMBL/GenBank/DDBJ whole genome shotgun (WGS) entry which is preliminary data.</text>
</comment>
<organism evidence="1 2">
    <name type="scientific">Nelumbo nucifera</name>
    <name type="common">Sacred lotus</name>
    <dbReference type="NCBI Taxonomy" id="4432"/>
    <lineage>
        <taxon>Eukaryota</taxon>
        <taxon>Viridiplantae</taxon>
        <taxon>Streptophyta</taxon>
        <taxon>Embryophyta</taxon>
        <taxon>Tracheophyta</taxon>
        <taxon>Spermatophyta</taxon>
        <taxon>Magnoliopsida</taxon>
        <taxon>Proteales</taxon>
        <taxon>Nelumbonaceae</taxon>
        <taxon>Nelumbo</taxon>
    </lineage>
</organism>
<gene>
    <name evidence="1" type="ORF">HUJ06_007893</name>
</gene>
<keyword evidence="2" id="KW-1185">Reference proteome</keyword>
<reference evidence="1 2" key="1">
    <citation type="journal article" date="2020" name="Mol. Biol. Evol.">
        <title>Distinct Expression and Methylation Patterns for Genes with Different Fates following a Single Whole-Genome Duplication in Flowering Plants.</title>
        <authorList>
            <person name="Shi T."/>
            <person name="Rahmani R.S."/>
            <person name="Gugger P.F."/>
            <person name="Wang M."/>
            <person name="Li H."/>
            <person name="Zhang Y."/>
            <person name="Li Z."/>
            <person name="Wang Q."/>
            <person name="Van de Peer Y."/>
            <person name="Marchal K."/>
            <person name="Chen J."/>
        </authorList>
    </citation>
    <scope>NUCLEOTIDE SEQUENCE [LARGE SCALE GENOMIC DNA]</scope>
    <source>
        <tissue evidence="1">Leaf</tissue>
    </source>
</reference>
<evidence type="ECO:0000313" key="1">
    <source>
        <dbReference type="EMBL" id="DAD37252.1"/>
    </source>
</evidence>
<evidence type="ECO:0000313" key="2">
    <source>
        <dbReference type="Proteomes" id="UP000607653"/>
    </source>
</evidence>
<sequence length="27" mass="2842">MNCLVSGETMAMGLVATMVKDARNTPT</sequence>
<name>A0A822YX41_NELNU</name>
<dbReference type="AlphaFoldDB" id="A0A822YX41"/>
<dbReference type="Proteomes" id="UP000607653">
    <property type="component" value="Unassembled WGS sequence"/>
</dbReference>
<protein>
    <submittedName>
        <fullName evidence="1">Uncharacterized protein</fullName>
    </submittedName>
</protein>
<proteinExistence type="predicted"/>
<dbReference type="EMBL" id="DUZY01000004">
    <property type="protein sequence ID" value="DAD37252.1"/>
    <property type="molecule type" value="Genomic_DNA"/>
</dbReference>